<keyword evidence="4 8" id="KW-0378">Hydrolase</keyword>
<dbReference type="Gene3D" id="3.90.79.10">
    <property type="entry name" value="Nucleoside Triphosphate Pyrophosphohydrolase"/>
    <property type="match status" value="1"/>
</dbReference>
<dbReference type="PROSITE" id="PS51462">
    <property type="entry name" value="NUDIX"/>
    <property type="match status" value="1"/>
</dbReference>
<comment type="caution">
    <text evidence="8">The sequence shown here is derived from an EMBL/GenBank/DDBJ whole genome shotgun (WGS) entry which is preliminary data.</text>
</comment>
<keyword evidence="3" id="KW-0479">Metal-binding</keyword>
<dbReference type="SUPFAM" id="SSF55811">
    <property type="entry name" value="Nudix"/>
    <property type="match status" value="1"/>
</dbReference>
<evidence type="ECO:0000313" key="9">
    <source>
        <dbReference type="Proteomes" id="UP001596997"/>
    </source>
</evidence>
<keyword evidence="6" id="KW-0464">Manganese</keyword>
<evidence type="ECO:0000259" key="7">
    <source>
        <dbReference type="PROSITE" id="PS51462"/>
    </source>
</evidence>
<organism evidence="8 9">
    <name type="scientific">Pseudofulvibacter geojedonensis</name>
    <dbReference type="NCBI Taxonomy" id="1123758"/>
    <lineage>
        <taxon>Bacteria</taxon>
        <taxon>Pseudomonadati</taxon>
        <taxon>Bacteroidota</taxon>
        <taxon>Flavobacteriia</taxon>
        <taxon>Flavobacteriales</taxon>
        <taxon>Flavobacteriaceae</taxon>
        <taxon>Pseudofulvibacter</taxon>
    </lineage>
</organism>
<comment type="cofactor">
    <cofactor evidence="1">
        <name>Mn(2+)</name>
        <dbReference type="ChEBI" id="CHEBI:29035"/>
    </cofactor>
</comment>
<protein>
    <submittedName>
        <fullName evidence="8">NUDIX hydrolase</fullName>
        <ecNumber evidence="8">3.6.1.55</ecNumber>
    </submittedName>
</protein>
<dbReference type="Pfam" id="PF00293">
    <property type="entry name" value="NUDIX"/>
    <property type="match status" value="1"/>
</dbReference>
<sequence length="213" mass="24296">MTINSFQELIPKIEKTVLPGIESQFKMAPIMRKKLGKDFDFKSRNPKKAAVMALLYPNIKGDLQMIFMLRKTYKGVHSNQIGFPGGKIENEDSSILATAFRETEEEIGVKRKQIQVLKELTQVYIPPSNFLVQPYIGLLHEKPKYILDEKEVEKLIEVPLSDVLSDDSLSVMNIETSYSKEVEVPIFKFNEEVVWGATAMMLSEIKDLLLIAE</sequence>
<feature type="domain" description="Nudix hydrolase" evidence="7">
    <location>
        <begin position="46"/>
        <end position="183"/>
    </location>
</feature>
<dbReference type="Proteomes" id="UP001596997">
    <property type="component" value="Unassembled WGS sequence"/>
</dbReference>
<name>A0ABW3HZ17_9FLAO</name>
<dbReference type="InterPro" id="IPR045121">
    <property type="entry name" value="CoAse"/>
</dbReference>
<comment type="cofactor">
    <cofactor evidence="2">
        <name>Mg(2+)</name>
        <dbReference type="ChEBI" id="CHEBI:18420"/>
    </cofactor>
</comment>
<evidence type="ECO:0000256" key="4">
    <source>
        <dbReference type="ARBA" id="ARBA00022801"/>
    </source>
</evidence>
<proteinExistence type="predicted"/>
<keyword evidence="9" id="KW-1185">Reference proteome</keyword>
<dbReference type="PANTHER" id="PTHR12992:SF11">
    <property type="entry name" value="MITOCHONDRIAL COENZYME A DIPHOSPHATASE NUDT8"/>
    <property type="match status" value="1"/>
</dbReference>
<gene>
    <name evidence="8" type="ORF">ACFQ1O_02315</name>
</gene>
<dbReference type="PANTHER" id="PTHR12992">
    <property type="entry name" value="NUDIX HYDROLASE"/>
    <property type="match status" value="1"/>
</dbReference>
<evidence type="ECO:0000313" key="8">
    <source>
        <dbReference type="EMBL" id="MFD0962836.1"/>
    </source>
</evidence>
<dbReference type="EMBL" id="JBHTJM010000002">
    <property type="protein sequence ID" value="MFD0962836.1"/>
    <property type="molecule type" value="Genomic_DNA"/>
</dbReference>
<reference evidence="9" key="1">
    <citation type="journal article" date="2019" name="Int. J. Syst. Evol. Microbiol.">
        <title>The Global Catalogue of Microorganisms (GCM) 10K type strain sequencing project: providing services to taxonomists for standard genome sequencing and annotation.</title>
        <authorList>
            <consortium name="The Broad Institute Genomics Platform"/>
            <consortium name="The Broad Institute Genome Sequencing Center for Infectious Disease"/>
            <person name="Wu L."/>
            <person name="Ma J."/>
        </authorList>
    </citation>
    <scope>NUCLEOTIDE SEQUENCE [LARGE SCALE GENOMIC DNA]</scope>
    <source>
        <strain evidence="9">CCUG 62114</strain>
    </source>
</reference>
<evidence type="ECO:0000256" key="5">
    <source>
        <dbReference type="ARBA" id="ARBA00022842"/>
    </source>
</evidence>
<dbReference type="GO" id="GO:0035539">
    <property type="term" value="F:8-oxo-7,8-dihydrodeoxyguanosine triphosphate pyrophosphatase activity"/>
    <property type="evidence" value="ECO:0007669"/>
    <property type="project" value="UniProtKB-EC"/>
</dbReference>
<dbReference type="InterPro" id="IPR015797">
    <property type="entry name" value="NUDIX_hydrolase-like_dom_sf"/>
</dbReference>
<evidence type="ECO:0000256" key="6">
    <source>
        <dbReference type="ARBA" id="ARBA00023211"/>
    </source>
</evidence>
<evidence type="ECO:0000256" key="3">
    <source>
        <dbReference type="ARBA" id="ARBA00022723"/>
    </source>
</evidence>
<dbReference type="RefSeq" id="WP_377712903.1">
    <property type="nucleotide sequence ID" value="NZ_JBHTJM010000002.1"/>
</dbReference>
<evidence type="ECO:0000256" key="1">
    <source>
        <dbReference type="ARBA" id="ARBA00001936"/>
    </source>
</evidence>
<keyword evidence="5" id="KW-0460">Magnesium</keyword>
<accession>A0ABW3HZ17</accession>
<dbReference type="InterPro" id="IPR000086">
    <property type="entry name" value="NUDIX_hydrolase_dom"/>
</dbReference>
<evidence type="ECO:0000256" key="2">
    <source>
        <dbReference type="ARBA" id="ARBA00001946"/>
    </source>
</evidence>
<dbReference type="CDD" id="cd03426">
    <property type="entry name" value="NUDIX_CoAse_Nudt7"/>
    <property type="match status" value="1"/>
</dbReference>
<dbReference type="EC" id="3.6.1.55" evidence="8"/>